<name>A0ABP8FZ12_9BACT</name>
<dbReference type="Proteomes" id="UP001501844">
    <property type="component" value="Unassembled WGS sequence"/>
</dbReference>
<accession>A0ABP8FZ12</accession>
<gene>
    <name evidence="1" type="ORF">GCM10023183_33910</name>
</gene>
<dbReference type="EMBL" id="BAABGX010000003">
    <property type="protein sequence ID" value="GAA4313927.1"/>
    <property type="molecule type" value="Genomic_DNA"/>
</dbReference>
<proteinExistence type="predicted"/>
<reference evidence="2" key="1">
    <citation type="journal article" date="2019" name="Int. J. Syst. Evol. Microbiol.">
        <title>The Global Catalogue of Microorganisms (GCM) 10K type strain sequencing project: providing services to taxonomists for standard genome sequencing and annotation.</title>
        <authorList>
            <consortium name="The Broad Institute Genomics Platform"/>
            <consortium name="The Broad Institute Genome Sequencing Center for Infectious Disease"/>
            <person name="Wu L."/>
            <person name="Ma J."/>
        </authorList>
    </citation>
    <scope>NUCLEOTIDE SEQUENCE [LARGE SCALE GENOMIC DNA]</scope>
    <source>
        <strain evidence="2">JCM 17917</strain>
    </source>
</reference>
<evidence type="ECO:0000313" key="1">
    <source>
        <dbReference type="EMBL" id="GAA4313927.1"/>
    </source>
</evidence>
<keyword evidence="2" id="KW-1185">Reference proteome</keyword>
<protein>
    <submittedName>
        <fullName evidence="1">Uncharacterized protein</fullName>
    </submittedName>
</protein>
<evidence type="ECO:0000313" key="2">
    <source>
        <dbReference type="Proteomes" id="UP001501844"/>
    </source>
</evidence>
<organism evidence="1 2">
    <name type="scientific">Nibribacter koreensis</name>
    <dbReference type="NCBI Taxonomy" id="1084519"/>
    <lineage>
        <taxon>Bacteria</taxon>
        <taxon>Pseudomonadati</taxon>
        <taxon>Bacteroidota</taxon>
        <taxon>Cytophagia</taxon>
        <taxon>Cytophagales</taxon>
        <taxon>Hymenobacteraceae</taxon>
        <taxon>Nibribacter</taxon>
    </lineage>
</organism>
<comment type="caution">
    <text evidence="1">The sequence shown here is derived from an EMBL/GenBank/DDBJ whole genome shotgun (WGS) entry which is preliminary data.</text>
</comment>
<sequence>MRLVEKGNRGTIDPDLSYASERLLDSALTLKKAEYGIDKLLTPADTVLLDKVEAEIKHLAFTSRDMHVLNGLALPPTIDSLMEASGNRYAVAMVGSGYSRTRLNFSNKQRIRVAKEIVLQGNTFGAKYPEKAVSIVHALLLDSKENKVVYYRQNRMPEREPTNANIVTTQVNSLLVGLFMNN</sequence>